<dbReference type="Proteomes" id="UP000254088">
    <property type="component" value="Unassembled WGS sequence"/>
</dbReference>
<sequence>MATGCLPMRRQSRSQGDCRASNPYAADPVAAAAYSPRRSHVTGRVSLLEDNLADWWFDTPLWLADNDRLVLRDISGPQHGWRGACGDA</sequence>
<protein>
    <submittedName>
        <fullName evidence="3">Selenocysteinyl-tRNA-specific translation factor</fullName>
    </submittedName>
</protein>
<organism evidence="3 4">
    <name type="scientific">Escherichia coli</name>
    <dbReference type="NCBI Taxonomy" id="562"/>
    <lineage>
        <taxon>Bacteria</taxon>
        <taxon>Pseudomonadati</taxon>
        <taxon>Pseudomonadota</taxon>
        <taxon>Gammaproteobacteria</taxon>
        <taxon>Enterobacterales</taxon>
        <taxon>Enterobacteriaceae</taxon>
        <taxon>Escherichia</taxon>
    </lineage>
</organism>
<dbReference type="InterPro" id="IPR057335">
    <property type="entry name" value="Beta-barrel_SelB"/>
</dbReference>
<name>A0A377BWE5_ECOLX</name>
<dbReference type="Pfam" id="PF25461">
    <property type="entry name" value="Beta-barrel_SelB"/>
    <property type="match status" value="1"/>
</dbReference>
<evidence type="ECO:0000256" key="1">
    <source>
        <dbReference type="SAM" id="MobiDB-lite"/>
    </source>
</evidence>
<dbReference type="AlphaFoldDB" id="A0A377BWE5"/>
<proteinExistence type="predicted"/>
<evidence type="ECO:0000313" key="3">
    <source>
        <dbReference type="EMBL" id="STL76771.1"/>
    </source>
</evidence>
<feature type="region of interest" description="Disordered" evidence="1">
    <location>
        <begin position="1"/>
        <end position="23"/>
    </location>
</feature>
<feature type="domain" description="Selenocysteine-specific elongation factor beta-barrel" evidence="2">
    <location>
        <begin position="39"/>
        <end position="76"/>
    </location>
</feature>
<accession>A0A377BWE5</accession>
<dbReference type="EMBL" id="UGEX01000001">
    <property type="protein sequence ID" value="STL76771.1"/>
    <property type="molecule type" value="Genomic_DNA"/>
</dbReference>
<evidence type="ECO:0000259" key="2">
    <source>
        <dbReference type="Pfam" id="PF25461"/>
    </source>
</evidence>
<gene>
    <name evidence="3" type="primary">selB_3</name>
    <name evidence="3" type="ORF">NCTC10429_00692</name>
</gene>
<reference evidence="3 4" key="1">
    <citation type="submission" date="2018-06" db="EMBL/GenBank/DDBJ databases">
        <authorList>
            <consortium name="Pathogen Informatics"/>
            <person name="Doyle S."/>
        </authorList>
    </citation>
    <scope>NUCLEOTIDE SEQUENCE [LARGE SCALE GENOMIC DNA]</scope>
    <source>
        <strain evidence="3 4">NCTC10429</strain>
    </source>
</reference>
<evidence type="ECO:0000313" key="4">
    <source>
        <dbReference type="Proteomes" id="UP000254088"/>
    </source>
</evidence>